<name>A0A7Z2GJS3_9BURK</name>
<proteinExistence type="predicted"/>
<evidence type="ECO:0000259" key="2">
    <source>
        <dbReference type="PROSITE" id="PS50914"/>
    </source>
</evidence>
<dbReference type="PROSITE" id="PS50914">
    <property type="entry name" value="BON"/>
    <property type="match status" value="1"/>
</dbReference>
<evidence type="ECO:0000256" key="1">
    <source>
        <dbReference type="SAM" id="SignalP"/>
    </source>
</evidence>
<feature type="domain" description="BON" evidence="2">
    <location>
        <begin position="45"/>
        <end position="113"/>
    </location>
</feature>
<protein>
    <submittedName>
        <fullName evidence="3">BON domain-containing protein</fullName>
    </submittedName>
</protein>
<dbReference type="InterPro" id="IPR007055">
    <property type="entry name" value="BON_dom"/>
</dbReference>
<accession>A0A7Z2GJS3</accession>
<dbReference type="RefSeq" id="WP_158952055.1">
    <property type="nucleotide sequence ID" value="NZ_CP046914.1"/>
</dbReference>
<gene>
    <name evidence="3" type="ORF">FAZ98_14640</name>
</gene>
<organism evidence="3 4">
    <name type="scientific">Paraburkholderia acidisoli</name>
    <dbReference type="NCBI Taxonomy" id="2571748"/>
    <lineage>
        <taxon>Bacteria</taxon>
        <taxon>Pseudomonadati</taxon>
        <taxon>Pseudomonadota</taxon>
        <taxon>Betaproteobacteria</taxon>
        <taxon>Burkholderiales</taxon>
        <taxon>Burkholderiaceae</taxon>
        <taxon>Paraburkholderia</taxon>
    </lineage>
</organism>
<reference evidence="3 4" key="1">
    <citation type="submission" date="2019-12" db="EMBL/GenBank/DDBJ databases">
        <title>Paraburkholderia acidiphila 7Q-K02 sp. nov and Paraburkholderia acidisoli DHF22 sp. nov., two strains isolated from forest soil.</title>
        <authorList>
            <person name="Gao Z."/>
            <person name="Qiu L."/>
        </authorList>
    </citation>
    <scope>NUCLEOTIDE SEQUENCE [LARGE SCALE GENOMIC DNA]</scope>
    <source>
        <strain evidence="3 4">DHF22</strain>
    </source>
</reference>
<evidence type="ECO:0000313" key="4">
    <source>
        <dbReference type="Proteomes" id="UP000433577"/>
    </source>
</evidence>
<dbReference type="AlphaFoldDB" id="A0A7Z2GJS3"/>
<dbReference type="Gene3D" id="3.30.1340.30">
    <property type="match status" value="1"/>
</dbReference>
<sequence>MSLSKYLSTFALALAALSLAGTAFAQDDAAAAPAAPLTKKQIRTQNHQLESKVRHTLNRTKELDASGITIVARNGKITLDGTAEDDTQIQLAATTAATVPGVTGVSNYVRMREPGH</sequence>
<feature type="chain" id="PRO_5030898451" evidence="1">
    <location>
        <begin position="26"/>
        <end position="116"/>
    </location>
</feature>
<dbReference type="Proteomes" id="UP000433577">
    <property type="component" value="Chromosome 2"/>
</dbReference>
<keyword evidence="1" id="KW-0732">Signal</keyword>
<keyword evidence="4" id="KW-1185">Reference proteome</keyword>
<dbReference type="KEGG" id="pacs:FAZ98_14640"/>
<evidence type="ECO:0000313" key="3">
    <source>
        <dbReference type="EMBL" id="QGZ63061.1"/>
    </source>
</evidence>
<feature type="signal peptide" evidence="1">
    <location>
        <begin position="1"/>
        <end position="25"/>
    </location>
</feature>
<dbReference type="EMBL" id="CP046914">
    <property type="protein sequence ID" value="QGZ63061.1"/>
    <property type="molecule type" value="Genomic_DNA"/>
</dbReference>
<dbReference type="OrthoDB" id="9103519at2"/>
<dbReference type="Pfam" id="PF04972">
    <property type="entry name" value="BON"/>
    <property type="match status" value="1"/>
</dbReference>